<accession>A0A812QWB2</accession>
<name>A0A812QWB2_9DINO</name>
<protein>
    <submittedName>
        <fullName evidence="1">Uncharacterized protein</fullName>
    </submittedName>
</protein>
<dbReference type="EMBL" id="CAJNDS010002275">
    <property type="protein sequence ID" value="CAE7406553.1"/>
    <property type="molecule type" value="Genomic_DNA"/>
</dbReference>
<evidence type="ECO:0000313" key="2">
    <source>
        <dbReference type="Proteomes" id="UP000604046"/>
    </source>
</evidence>
<proteinExistence type="predicted"/>
<reference evidence="1" key="1">
    <citation type="submission" date="2021-02" db="EMBL/GenBank/DDBJ databases">
        <authorList>
            <person name="Dougan E. K."/>
            <person name="Rhodes N."/>
            <person name="Thang M."/>
            <person name="Chan C."/>
        </authorList>
    </citation>
    <scope>NUCLEOTIDE SEQUENCE</scope>
</reference>
<dbReference type="OrthoDB" id="432151at2759"/>
<keyword evidence="2" id="KW-1185">Reference proteome</keyword>
<dbReference type="Proteomes" id="UP000604046">
    <property type="component" value="Unassembled WGS sequence"/>
</dbReference>
<evidence type="ECO:0000313" key="1">
    <source>
        <dbReference type="EMBL" id="CAE7406553.1"/>
    </source>
</evidence>
<organism evidence="1 2">
    <name type="scientific">Symbiodinium natans</name>
    <dbReference type="NCBI Taxonomy" id="878477"/>
    <lineage>
        <taxon>Eukaryota</taxon>
        <taxon>Sar</taxon>
        <taxon>Alveolata</taxon>
        <taxon>Dinophyceae</taxon>
        <taxon>Suessiales</taxon>
        <taxon>Symbiodiniaceae</taxon>
        <taxon>Symbiodinium</taxon>
    </lineage>
</organism>
<gene>
    <name evidence="1" type="ORF">SNAT2548_LOCUS22116</name>
</gene>
<sequence>MTDEAEAVGSPTAILDEILAQEEFNLVRASAALRVTAEYWPDDLEEAEGTLSPISQQIADLCGELESCLGSLNSWQHDSHRCQEFAHQIDEEYDAVVFRDYEDASPNWILQDADEEDAGGLDGELVQKRSQGSDVMPPSSRSVGVLEMDATFERLELPTLMRPRAQVSLRKIPETKILCQSVQEEVPTVELEACTGDVDAEPGAGTEASQVEDLEALLAECRRMGAGMGRY</sequence>
<dbReference type="AlphaFoldDB" id="A0A812QWB2"/>
<comment type="caution">
    <text evidence="1">The sequence shown here is derived from an EMBL/GenBank/DDBJ whole genome shotgun (WGS) entry which is preliminary data.</text>
</comment>